<evidence type="ECO:0000259" key="1">
    <source>
        <dbReference type="PROSITE" id="PS50835"/>
    </source>
</evidence>
<dbReference type="PROSITE" id="PS50835">
    <property type="entry name" value="IG_LIKE"/>
    <property type="match status" value="1"/>
</dbReference>
<dbReference type="InterPro" id="IPR035986">
    <property type="entry name" value="PKD_dom_sf"/>
</dbReference>
<dbReference type="InterPro" id="IPR022409">
    <property type="entry name" value="PKD/Chitinase_dom"/>
</dbReference>
<dbReference type="KEGG" id="ctai:NCTC12078_03285"/>
<evidence type="ECO:0000313" key="2">
    <source>
        <dbReference type="EMBL" id="VFB05224.1"/>
    </source>
</evidence>
<dbReference type="SUPFAM" id="SSF49299">
    <property type="entry name" value="PKD domain"/>
    <property type="match status" value="1"/>
</dbReference>
<proteinExistence type="predicted"/>
<dbReference type="NCBIfam" id="NF038133">
    <property type="entry name" value="choice_anch_L"/>
    <property type="match status" value="1"/>
</dbReference>
<organism evidence="2 3">
    <name type="scientific">Chryseobacterium taihuense</name>
    <dbReference type="NCBI Taxonomy" id="1141221"/>
    <lineage>
        <taxon>Bacteria</taxon>
        <taxon>Pseudomonadati</taxon>
        <taxon>Bacteroidota</taxon>
        <taxon>Flavobacteriia</taxon>
        <taxon>Flavobacteriales</taxon>
        <taxon>Weeksellaceae</taxon>
        <taxon>Chryseobacterium group</taxon>
        <taxon>Chryseobacterium</taxon>
    </lineage>
</organism>
<dbReference type="Pfam" id="PF13585">
    <property type="entry name" value="CHU_C"/>
    <property type="match status" value="1"/>
</dbReference>
<dbReference type="Gene3D" id="2.60.40.10">
    <property type="entry name" value="Immunoglobulins"/>
    <property type="match status" value="1"/>
</dbReference>
<dbReference type="InterPro" id="IPR007110">
    <property type="entry name" value="Ig-like_dom"/>
</dbReference>
<dbReference type="Proteomes" id="UP000290013">
    <property type="component" value="Chromosome"/>
</dbReference>
<feature type="domain" description="Ig-like" evidence="1">
    <location>
        <begin position="475"/>
        <end position="584"/>
    </location>
</feature>
<protein>
    <submittedName>
        <fullName evidence="2">Gliding motility-associated C-terminal domain</fullName>
    </submittedName>
</protein>
<dbReference type="EMBL" id="LR215974">
    <property type="protein sequence ID" value="VFB05224.1"/>
    <property type="molecule type" value="Genomic_DNA"/>
</dbReference>
<sequence length="1207" mass="125565">MFKIAKMLNNIFKNILYIFVFLLIGNQAFLSQQRSGKQLSKASSQTMKAGAFIDVNAPGYVESSYSITQLVKDVLIAGGSTCSTANVSNVVVSPNLAASNQNRSWGFFNRGTTNFPFAKGIVLTTGHARKAGNVFQAAQLGDALGTQGDIDLATALNIPNNMLEDATYIEFDFVPTSTEVSFRYLFASEEYDSNFPCQFVDGFALLLKRVGDPTYTNLAVLPGGAGPVSVRNIRPATQFSGAPLSCGALNAAYFGGYNNAAIETNFNGRTVPLTATATVIPGQTYHFKMVLADYDDSTYDSGVFLEAGSFDIGVKILDPAGVQLPDSINVCDNTPTTFTASTQIAGATYQWFLGPNPITGATNASYTATQPGVYKVEVTIPGNSCPGTATITVVGGTSPTVQNATLTSCYAPGNVNFNLTAAQTAISTTPGATFSYYLNQSDANAGNTNTINSPTTFSSAGGQTIYVLVKNGFCSRVAQLQLVKAPEITVNIANPAALTCTNNQVTLNASGSVFPAGSTFSWTAAGGGNIVSGANTLNPVVNSAGTYTLTISNTYQPGNVTCTATGTVNVLGNSTPPTTGLTASKILICQGESVTLTATGGATYNWATLTGTGNTQTVTPAATTTYSVTAVGANGCVSTAPATITIEVSQPITVQNATILKCYQQGNITYDLTSAQTNITNSATATFAYYLNQSDANAGNANTIGNVTGFQSAGNQTIYVLVKNGGCSYVVTLQLLTTAPTNLSIAAPQTITCTLPQITLNASGSTIPTGSTIQWTTTGGNIVSGGNSLNPVVNAAGIYTLTVSNVTAPSGLTCTYTASVTVTENKTLPIANVGASVPQICPGESVTLTATGGVSYIWSNLTGTGNTQVVSPATTTTYTVTAIGANGCVSANPASVTVIVGPPTAIVAASKSKICAGESVTLTASGGFTYNWVGLTGTGNTQIVSPTVTTTYQVFALGGNGCVSNTPATITIEVVPAIVSTLKDVYVCKGDPATLDAGAGPGYTYVWSTGQTTQTITTNVPGSYSVTISNGTCSRLFTAQIINPDLPQFSNIVYNEGVLTLTTTNPTGGILEYSIDGGVTWQPSNIFYNVMKNISYNIQVRVQGAECSTSIEFFTFVISNAITPNSDGINDYIDFSGISGYKNFAASIFDRYGAELFKADKSNTRWNGSLKGINLPTATYWYRVQWENPASKKLELKSGWILLKNRN</sequence>
<dbReference type="InterPro" id="IPR049804">
    <property type="entry name" value="Choice_anch_L"/>
</dbReference>
<evidence type="ECO:0000313" key="3">
    <source>
        <dbReference type="Proteomes" id="UP000290013"/>
    </source>
</evidence>
<name>A0A4V6IDX9_9FLAO</name>
<dbReference type="SMART" id="SM00089">
    <property type="entry name" value="PKD"/>
    <property type="match status" value="5"/>
</dbReference>
<dbReference type="InterPro" id="IPR013783">
    <property type="entry name" value="Ig-like_fold"/>
</dbReference>
<dbReference type="InterPro" id="IPR026341">
    <property type="entry name" value="T9SS_type_B"/>
</dbReference>
<dbReference type="NCBIfam" id="TIGR04131">
    <property type="entry name" value="Bac_Flav_CTERM"/>
    <property type="match status" value="1"/>
</dbReference>
<dbReference type="AlphaFoldDB" id="A0A4V6IDX9"/>
<reference evidence="2 3" key="1">
    <citation type="submission" date="2019-02" db="EMBL/GenBank/DDBJ databases">
        <authorList>
            <consortium name="Pathogen Informatics"/>
        </authorList>
    </citation>
    <scope>NUCLEOTIDE SEQUENCE [LARGE SCALE GENOMIC DNA]</scope>
    <source>
        <strain evidence="2 3">3012STDY6944375</strain>
    </source>
</reference>
<accession>A0A4V6IDX9</accession>
<gene>
    <name evidence="2" type="ORF">NCTC12078_03285</name>
</gene>